<dbReference type="OrthoDB" id="1811846at2759"/>
<reference evidence="1" key="1">
    <citation type="submission" date="2019-11" db="EMBL/GenBank/DDBJ databases">
        <authorList>
            <person name="Liu Y."/>
            <person name="Hou J."/>
            <person name="Li T.-Q."/>
            <person name="Guan C.-H."/>
            <person name="Wu X."/>
            <person name="Wu H.-Z."/>
            <person name="Ling F."/>
            <person name="Zhang R."/>
            <person name="Shi X.-G."/>
            <person name="Ren J.-P."/>
            <person name="Chen E.-F."/>
            <person name="Sun J.-M."/>
        </authorList>
    </citation>
    <scope>NUCLEOTIDE SEQUENCE</scope>
    <source>
        <strain evidence="1">Adult_tree_wgs_1</strain>
        <tissue evidence="1">Leaves</tissue>
    </source>
</reference>
<dbReference type="Proteomes" id="UP000626092">
    <property type="component" value="Unassembled WGS sequence"/>
</dbReference>
<evidence type="ECO:0000313" key="2">
    <source>
        <dbReference type="Proteomes" id="UP000626092"/>
    </source>
</evidence>
<protein>
    <submittedName>
        <fullName evidence="1">Uncharacterized protein</fullName>
    </submittedName>
</protein>
<proteinExistence type="predicted"/>
<keyword evidence="2" id="KW-1185">Reference proteome</keyword>
<evidence type="ECO:0000313" key="1">
    <source>
        <dbReference type="EMBL" id="KAF7140962.1"/>
    </source>
</evidence>
<organism evidence="1 2">
    <name type="scientific">Rhododendron simsii</name>
    <name type="common">Sims's rhododendron</name>
    <dbReference type="NCBI Taxonomy" id="118357"/>
    <lineage>
        <taxon>Eukaryota</taxon>
        <taxon>Viridiplantae</taxon>
        <taxon>Streptophyta</taxon>
        <taxon>Embryophyta</taxon>
        <taxon>Tracheophyta</taxon>
        <taxon>Spermatophyta</taxon>
        <taxon>Magnoliopsida</taxon>
        <taxon>eudicotyledons</taxon>
        <taxon>Gunneridae</taxon>
        <taxon>Pentapetalae</taxon>
        <taxon>asterids</taxon>
        <taxon>Ericales</taxon>
        <taxon>Ericaceae</taxon>
        <taxon>Ericoideae</taxon>
        <taxon>Rhodoreae</taxon>
        <taxon>Rhododendron</taxon>
    </lineage>
</organism>
<gene>
    <name evidence="1" type="ORF">RHSIM_Rhsim06G0090200</name>
</gene>
<dbReference type="AlphaFoldDB" id="A0A834GWS0"/>
<comment type="caution">
    <text evidence="1">The sequence shown here is derived from an EMBL/GenBank/DDBJ whole genome shotgun (WGS) entry which is preliminary data.</text>
</comment>
<accession>A0A834GWS0</accession>
<name>A0A834GWS0_RHOSS</name>
<sequence length="254" mass="26997">MADGTVSFADGLGCKALDSNELRRKHQISDLAKASQPQLIQSELGTSRLILSDDTNLGPILRSAAPTPSAADFEVLSPKSVKNQSPTQKLQQVFEEALQREAEEQRGARLHVNRAQENQRAINASESNQASPVAFQTLKPFDRNSVRNIGGSAALDVVTIPVVAVVENSIPKVMEGVINESESVGDELNVNTDIPLEVKVAGVALSSNVEVDSGSSPHEPNPVATVVLPPHPVLIVKPVPPDDKAEAVKGKLAF</sequence>
<dbReference type="EMBL" id="WJXA01000006">
    <property type="protein sequence ID" value="KAF7140962.1"/>
    <property type="molecule type" value="Genomic_DNA"/>
</dbReference>